<keyword evidence="1" id="KW-0812">Transmembrane</keyword>
<proteinExistence type="predicted"/>
<dbReference type="EMBL" id="CP001968">
    <property type="protein sequence ID" value="ADD67909.1"/>
    <property type="molecule type" value="Genomic_DNA"/>
</dbReference>
<keyword evidence="1" id="KW-0472">Membrane</keyword>
<feature type="transmembrane region" description="Helical" evidence="1">
    <location>
        <begin position="20"/>
        <end position="39"/>
    </location>
</feature>
<accession>D4H7B0</accession>
<dbReference type="HOGENOM" id="CLU_2408396_0_0_0"/>
<name>D4H7B0_DENA2</name>
<evidence type="ECO:0000313" key="2">
    <source>
        <dbReference type="EMBL" id="ADD67909.1"/>
    </source>
</evidence>
<dbReference type="KEGG" id="dap:Dacet_1137"/>
<dbReference type="OrthoDB" id="9928666at2"/>
<evidence type="ECO:0008006" key="4">
    <source>
        <dbReference type="Google" id="ProtNLM"/>
    </source>
</evidence>
<evidence type="ECO:0000256" key="1">
    <source>
        <dbReference type="SAM" id="Phobius"/>
    </source>
</evidence>
<dbReference type="STRING" id="522772.Dacet_1137"/>
<dbReference type="eggNOG" id="ENOG502ZZZA">
    <property type="taxonomic scope" value="Bacteria"/>
</dbReference>
<dbReference type="RefSeq" id="WP_013010431.1">
    <property type="nucleotide sequence ID" value="NC_013943.1"/>
</dbReference>
<gene>
    <name evidence="2" type="ordered locus">Dacet_1137</name>
</gene>
<dbReference type="InParanoid" id="D4H7B0"/>
<keyword evidence="3" id="KW-1185">Reference proteome</keyword>
<protein>
    <recommendedName>
        <fullName evidence="4">LITAF domain-containing protein</fullName>
    </recommendedName>
</protein>
<evidence type="ECO:0000313" key="3">
    <source>
        <dbReference type="Proteomes" id="UP000002012"/>
    </source>
</evidence>
<dbReference type="Proteomes" id="UP000002012">
    <property type="component" value="Chromosome"/>
</dbReference>
<dbReference type="AlphaFoldDB" id="D4H7B0"/>
<reference evidence="2 3" key="1">
    <citation type="journal article" date="2010" name="Stand. Genomic Sci.">
        <title>Complete genome sequence of Denitrovibrio acetiphilus type strain (N2460).</title>
        <authorList>
            <person name="Kiss H."/>
            <person name="Lang E."/>
            <person name="Lapidus A."/>
            <person name="Copeland A."/>
            <person name="Nolan M."/>
            <person name="Glavina Del Rio T."/>
            <person name="Chen F."/>
            <person name="Lucas S."/>
            <person name="Tice H."/>
            <person name="Cheng J.F."/>
            <person name="Han C."/>
            <person name="Goodwin L."/>
            <person name="Pitluck S."/>
            <person name="Liolios K."/>
            <person name="Pati A."/>
            <person name="Ivanova N."/>
            <person name="Mavromatis K."/>
            <person name="Chen A."/>
            <person name="Palaniappan K."/>
            <person name="Land M."/>
            <person name="Hauser L."/>
            <person name="Chang Y.J."/>
            <person name="Jeffries C.D."/>
            <person name="Detter J.C."/>
            <person name="Brettin T."/>
            <person name="Spring S."/>
            <person name="Rohde M."/>
            <person name="Goker M."/>
            <person name="Woyke T."/>
            <person name="Bristow J."/>
            <person name="Eisen J.A."/>
            <person name="Markowitz V."/>
            <person name="Hugenholtz P."/>
            <person name="Kyrpides N.C."/>
            <person name="Klenk H.P."/>
        </authorList>
    </citation>
    <scope>NUCLEOTIDE SEQUENCE [LARGE SCALE GENOMIC DNA]</scope>
    <source>
        <strain evidence="3">DSM 12809 / NBRC 114555 / N2460</strain>
    </source>
</reference>
<sequence>MAQKWCKNCKMMVDVTKKNYYAAIALAVSAIFFTIVPFFGTMIGAPAVILCSIWLFMTKNVCSNCGETDLIKRDPPTESELIMKKYEERSKD</sequence>
<dbReference type="PaxDb" id="522772-Dacet_1137"/>
<keyword evidence="1" id="KW-1133">Transmembrane helix</keyword>
<organism evidence="2 3">
    <name type="scientific">Denitrovibrio acetiphilus (strain DSM 12809 / NBRC 114555 / N2460)</name>
    <dbReference type="NCBI Taxonomy" id="522772"/>
    <lineage>
        <taxon>Bacteria</taxon>
        <taxon>Pseudomonadati</taxon>
        <taxon>Deferribacterota</taxon>
        <taxon>Deferribacteres</taxon>
        <taxon>Deferribacterales</taxon>
        <taxon>Geovibrionaceae</taxon>
        <taxon>Denitrovibrio</taxon>
    </lineage>
</organism>